<reference evidence="2 3" key="1">
    <citation type="submission" date="2016-09" db="EMBL/GenBank/DDBJ databases">
        <title>Extensive genetic diversity and differential bi-allelic expression allows diatom success in the polar Southern Ocean.</title>
        <authorList>
            <consortium name="DOE Joint Genome Institute"/>
            <person name="Mock T."/>
            <person name="Otillar R.P."/>
            <person name="Strauss J."/>
            <person name="Dupont C."/>
            <person name="Frickenhaus S."/>
            <person name="Maumus F."/>
            <person name="Mcmullan M."/>
            <person name="Sanges R."/>
            <person name="Schmutz J."/>
            <person name="Toseland A."/>
            <person name="Valas R."/>
            <person name="Veluchamy A."/>
            <person name="Ward B.J."/>
            <person name="Allen A."/>
            <person name="Barry K."/>
            <person name="Falciatore A."/>
            <person name="Ferrante M."/>
            <person name="Fortunato A.E."/>
            <person name="Gloeckner G."/>
            <person name="Gruber A."/>
            <person name="Hipkin R."/>
            <person name="Janech M."/>
            <person name="Kroth P."/>
            <person name="Leese F."/>
            <person name="Lindquist E."/>
            <person name="Lyon B.R."/>
            <person name="Martin J."/>
            <person name="Mayer C."/>
            <person name="Parker M."/>
            <person name="Quesneville H."/>
            <person name="Raymond J."/>
            <person name="Uhlig C."/>
            <person name="Valentin K.U."/>
            <person name="Worden A.Z."/>
            <person name="Armbrust E.V."/>
            <person name="Bowler C."/>
            <person name="Green B."/>
            <person name="Moulton V."/>
            <person name="Van Oosterhout C."/>
            <person name="Grigoriev I."/>
        </authorList>
    </citation>
    <scope>NUCLEOTIDE SEQUENCE [LARGE SCALE GENOMIC DNA]</scope>
    <source>
        <strain evidence="2 3">CCMP1102</strain>
    </source>
</reference>
<protein>
    <submittedName>
        <fullName evidence="2">Uncharacterized protein</fullName>
    </submittedName>
</protein>
<accession>A0A1E7EY09</accession>
<evidence type="ECO:0000313" key="3">
    <source>
        <dbReference type="Proteomes" id="UP000095751"/>
    </source>
</evidence>
<feature type="transmembrane region" description="Helical" evidence="1">
    <location>
        <begin position="88"/>
        <end position="109"/>
    </location>
</feature>
<evidence type="ECO:0000256" key="1">
    <source>
        <dbReference type="SAM" id="Phobius"/>
    </source>
</evidence>
<dbReference type="EMBL" id="KV784370">
    <property type="protein sequence ID" value="OEU10802.1"/>
    <property type="molecule type" value="Genomic_DNA"/>
</dbReference>
<feature type="transmembrane region" description="Helical" evidence="1">
    <location>
        <begin position="199"/>
        <end position="220"/>
    </location>
</feature>
<dbReference type="OrthoDB" id="198474at2759"/>
<organism evidence="2 3">
    <name type="scientific">Fragilariopsis cylindrus CCMP1102</name>
    <dbReference type="NCBI Taxonomy" id="635003"/>
    <lineage>
        <taxon>Eukaryota</taxon>
        <taxon>Sar</taxon>
        <taxon>Stramenopiles</taxon>
        <taxon>Ochrophyta</taxon>
        <taxon>Bacillariophyta</taxon>
        <taxon>Bacillariophyceae</taxon>
        <taxon>Bacillariophycidae</taxon>
        <taxon>Bacillariales</taxon>
        <taxon>Bacillariaceae</taxon>
        <taxon>Fragilariopsis</taxon>
    </lineage>
</organism>
<dbReference type="InParanoid" id="A0A1E7EY09"/>
<keyword evidence="1" id="KW-0472">Membrane</keyword>
<dbReference type="Proteomes" id="UP000095751">
    <property type="component" value="Unassembled WGS sequence"/>
</dbReference>
<proteinExistence type="predicted"/>
<name>A0A1E7EY09_9STRA</name>
<dbReference type="PANTHER" id="PTHR36383:SF1">
    <property type="entry name" value="PROTEIN, PUTATIVE-RELATED"/>
    <property type="match status" value="1"/>
</dbReference>
<keyword evidence="1" id="KW-0812">Transmembrane</keyword>
<keyword evidence="3" id="KW-1185">Reference proteome</keyword>
<sequence length="229" mass="25157">MSQQLFSRPREEMMATACIITLFIDGLFNNNKSNNFFAKLPSVFSSSSSNKNDDAITGVIGNDDVDDNDDESSSKFDMAQRIESLKSIVLGAIAGGIGVTPIAYLHYVYFASATEPNGLAQWEFVTDMSSIEAGLFAIVYRYAVRKNDNNPMLNQGVVGAFIIVRSLSNIHVTETCKAIPLRCGPPLGYFDWNMITQGAWNGVESVALFGVAALAMEFAFQQKWISKFD</sequence>
<dbReference type="KEGG" id="fcy:FRACYDRAFT_246671"/>
<keyword evidence="1" id="KW-1133">Transmembrane helix</keyword>
<dbReference type="PANTHER" id="PTHR36383">
    <property type="entry name" value="OS09G0529350 PROTEIN"/>
    <property type="match status" value="1"/>
</dbReference>
<gene>
    <name evidence="2" type="ORF">FRACYDRAFT_246671</name>
</gene>
<dbReference type="AlphaFoldDB" id="A0A1E7EY09"/>
<evidence type="ECO:0000313" key="2">
    <source>
        <dbReference type="EMBL" id="OEU10802.1"/>
    </source>
</evidence>